<protein>
    <recommendedName>
        <fullName evidence="2">UPF0102 protein GXN74_00930</fullName>
    </recommendedName>
</protein>
<sequence>MNNQEKGRQGEDRAAAFLEAAGYRVLARNYRCVYGEVDIVALDPAVPEQTIFIEVKYRKTGTRGNPWEAVNRTKQQRIIRTSAAYLREHGGMKGQVRYDVLEMDDRKVVHHPCAFDASGMRGI</sequence>
<dbReference type="InterPro" id="IPR011335">
    <property type="entry name" value="Restrct_endonuc-II-like"/>
</dbReference>
<dbReference type="PANTHER" id="PTHR34039">
    <property type="entry name" value="UPF0102 PROTEIN YRAN"/>
    <property type="match status" value="1"/>
</dbReference>
<dbReference type="InterPro" id="IPR011856">
    <property type="entry name" value="tRNA_endonuc-like_dom_sf"/>
</dbReference>
<accession>A0A7X5HTL4</accession>
<dbReference type="CDD" id="cd20736">
    <property type="entry name" value="PoNe_Nuclease"/>
    <property type="match status" value="1"/>
</dbReference>
<dbReference type="InterPro" id="IPR003509">
    <property type="entry name" value="UPF0102_YraN-like"/>
</dbReference>
<comment type="caution">
    <text evidence="3">The sequence shown here is derived from an EMBL/GenBank/DDBJ whole genome shotgun (WGS) entry which is preliminary data.</text>
</comment>
<evidence type="ECO:0000256" key="2">
    <source>
        <dbReference type="HAMAP-Rule" id="MF_00048"/>
    </source>
</evidence>
<dbReference type="NCBIfam" id="NF009150">
    <property type="entry name" value="PRK12497.1-3"/>
    <property type="match status" value="1"/>
</dbReference>
<comment type="similarity">
    <text evidence="1 2">Belongs to the UPF0102 family.</text>
</comment>
<dbReference type="PANTHER" id="PTHR34039:SF1">
    <property type="entry name" value="UPF0102 PROTEIN YRAN"/>
    <property type="match status" value="1"/>
</dbReference>
<dbReference type="RefSeq" id="WP_162369029.1">
    <property type="nucleotide sequence ID" value="NZ_JAAEEH010000001.1"/>
</dbReference>
<dbReference type="SUPFAM" id="SSF52980">
    <property type="entry name" value="Restriction endonuclease-like"/>
    <property type="match status" value="1"/>
</dbReference>
<evidence type="ECO:0000313" key="4">
    <source>
        <dbReference type="Proteomes" id="UP000461585"/>
    </source>
</evidence>
<reference evidence="3 4" key="1">
    <citation type="submission" date="2020-01" db="EMBL/GenBank/DDBJ databases">
        <title>Anaeroalcalibacter tamaniensis gen. nov., sp. nov., moderately halophilic strictly anaerobic fermenter bacterium from mud volcano of Taman peninsula.</title>
        <authorList>
            <person name="Frolova A."/>
            <person name="Merkel A.Y."/>
            <person name="Slobodkin A.I."/>
        </authorList>
    </citation>
    <scope>NUCLEOTIDE SEQUENCE [LARGE SCALE GENOMIC DNA]</scope>
    <source>
        <strain evidence="3 4">F-3ap</strain>
    </source>
</reference>
<evidence type="ECO:0000256" key="1">
    <source>
        <dbReference type="ARBA" id="ARBA00006738"/>
    </source>
</evidence>
<dbReference type="GO" id="GO:0003676">
    <property type="term" value="F:nucleic acid binding"/>
    <property type="evidence" value="ECO:0007669"/>
    <property type="project" value="InterPro"/>
</dbReference>
<evidence type="ECO:0000313" key="3">
    <source>
        <dbReference type="EMBL" id="NDL66310.1"/>
    </source>
</evidence>
<keyword evidence="4" id="KW-1185">Reference proteome</keyword>
<proteinExistence type="inferred from homology"/>
<dbReference type="Pfam" id="PF02021">
    <property type="entry name" value="UPF0102"/>
    <property type="match status" value="1"/>
</dbReference>
<organism evidence="3 4">
    <name type="scientific">Anaerotalea alkaliphila</name>
    <dbReference type="NCBI Taxonomy" id="2662126"/>
    <lineage>
        <taxon>Bacteria</taxon>
        <taxon>Bacillati</taxon>
        <taxon>Bacillota</taxon>
        <taxon>Clostridia</taxon>
        <taxon>Eubacteriales</taxon>
        <taxon>Anaerotalea</taxon>
    </lineage>
</organism>
<dbReference type="Proteomes" id="UP000461585">
    <property type="component" value="Unassembled WGS sequence"/>
</dbReference>
<dbReference type="AlphaFoldDB" id="A0A7X5HTL4"/>
<dbReference type="Gene3D" id="3.40.1350.10">
    <property type="match status" value="1"/>
</dbReference>
<gene>
    <name evidence="3" type="ORF">GXN74_00930</name>
</gene>
<name>A0A7X5HTL4_9FIRM</name>
<dbReference type="HAMAP" id="MF_00048">
    <property type="entry name" value="UPF0102"/>
    <property type="match status" value="1"/>
</dbReference>
<dbReference type="EMBL" id="JAAEEH010000001">
    <property type="protein sequence ID" value="NDL66310.1"/>
    <property type="molecule type" value="Genomic_DNA"/>
</dbReference>